<comment type="subcellular location">
    <subcellularLocation>
        <location evidence="6">Cytoplasm</location>
    </subcellularLocation>
</comment>
<protein>
    <recommendedName>
        <fullName evidence="6">Ribosomal RNA small subunit methyltransferase G</fullName>
        <ecNumber evidence="6">2.1.1.170</ecNumber>
    </recommendedName>
    <alternativeName>
        <fullName evidence="6">16S rRNA 7-methylguanosine methyltransferase</fullName>
        <shortName evidence="6">16S rRNA m7G methyltransferase</shortName>
    </alternativeName>
</protein>
<sequence length="218" mass="23771">MPPVSAALLAQILAAGLAGMSLEGITPEQRVLLLNYLLLLQRWNATHNLTAVRDPRDMIPRHILDSLAVLPFLEPGLVVDIGSGAGLPGIPLAICRPAQDFTLVEPAAKRVAFLRSVVAELGLTNVQIAPLTSEHYQPEILPDRIISRATAPLARLDQMTSHLQGPHNQVLALKGPGVEEELADWPRAASLDIRCHDLHIPDQPSRKLLIWRSPVQMP</sequence>
<dbReference type="HAMAP" id="MF_00074">
    <property type="entry name" value="16SrRNA_methyltr_G"/>
    <property type="match status" value="1"/>
</dbReference>
<keyword evidence="5 6" id="KW-0949">S-adenosyl-L-methionine</keyword>
<dbReference type="Proteomes" id="UP000234329">
    <property type="component" value="Unassembled WGS sequence"/>
</dbReference>
<keyword evidence="3 6" id="KW-0489">Methyltransferase</keyword>
<dbReference type="FunCoup" id="A0A2I1DI54">
    <property type="interactions" value="492"/>
</dbReference>
<dbReference type="CDD" id="cd02440">
    <property type="entry name" value="AdoMet_MTases"/>
    <property type="match status" value="1"/>
</dbReference>
<proteinExistence type="inferred from homology"/>
<keyword evidence="8" id="KW-1185">Reference proteome</keyword>
<evidence type="ECO:0000313" key="8">
    <source>
        <dbReference type="Proteomes" id="UP000234329"/>
    </source>
</evidence>
<evidence type="ECO:0000256" key="4">
    <source>
        <dbReference type="ARBA" id="ARBA00022679"/>
    </source>
</evidence>
<evidence type="ECO:0000313" key="7">
    <source>
        <dbReference type="EMBL" id="PKY09555.1"/>
    </source>
</evidence>
<dbReference type="PANTHER" id="PTHR31760">
    <property type="entry name" value="S-ADENOSYL-L-METHIONINE-DEPENDENT METHYLTRANSFERASES SUPERFAMILY PROTEIN"/>
    <property type="match status" value="1"/>
</dbReference>
<dbReference type="OrthoDB" id="5296724at2"/>
<evidence type="ECO:0000256" key="6">
    <source>
        <dbReference type="HAMAP-Rule" id="MF_00074"/>
    </source>
</evidence>
<dbReference type="NCBIfam" id="TIGR00138">
    <property type="entry name" value="rsmG_gidB"/>
    <property type="match status" value="1"/>
</dbReference>
<dbReference type="PANTHER" id="PTHR31760:SF0">
    <property type="entry name" value="S-ADENOSYL-L-METHIONINE-DEPENDENT METHYLTRANSFERASES SUPERFAMILY PROTEIN"/>
    <property type="match status" value="1"/>
</dbReference>
<keyword evidence="2 6" id="KW-0698">rRNA processing</keyword>
<dbReference type="InParanoid" id="A0A2I1DI54"/>
<evidence type="ECO:0000256" key="2">
    <source>
        <dbReference type="ARBA" id="ARBA00022552"/>
    </source>
</evidence>
<comment type="caution">
    <text evidence="6">Lacks conserved residue(s) required for the propagation of feature annotation.</text>
</comment>
<dbReference type="GO" id="GO:0070043">
    <property type="term" value="F:rRNA (guanine-N7-)-methyltransferase activity"/>
    <property type="evidence" value="ECO:0007669"/>
    <property type="project" value="UniProtKB-UniRule"/>
</dbReference>
<evidence type="ECO:0000256" key="5">
    <source>
        <dbReference type="ARBA" id="ARBA00022691"/>
    </source>
</evidence>
<dbReference type="Gene3D" id="3.40.50.150">
    <property type="entry name" value="Vaccinia Virus protein VP39"/>
    <property type="match status" value="1"/>
</dbReference>
<feature type="binding site" evidence="6">
    <location>
        <position position="148"/>
    </location>
    <ligand>
        <name>S-adenosyl-L-methionine</name>
        <dbReference type="ChEBI" id="CHEBI:59789"/>
    </ligand>
</feature>
<gene>
    <name evidence="6" type="primary">rsmG</name>
    <name evidence="7" type="ORF">B1757_14475</name>
</gene>
<dbReference type="InterPro" id="IPR029063">
    <property type="entry name" value="SAM-dependent_MTases_sf"/>
</dbReference>
<name>A0A2I1DI54_9PROT</name>
<comment type="similarity">
    <text evidence="6">Belongs to the methyltransferase superfamily. RNA methyltransferase RsmG family.</text>
</comment>
<feature type="binding site" evidence="6">
    <location>
        <position position="82"/>
    </location>
    <ligand>
        <name>S-adenosyl-L-methionine</name>
        <dbReference type="ChEBI" id="CHEBI:59789"/>
    </ligand>
</feature>
<comment type="catalytic activity">
    <reaction evidence="6">
        <text>guanosine(527) in 16S rRNA + S-adenosyl-L-methionine = N(7)-methylguanosine(527) in 16S rRNA + S-adenosyl-L-homocysteine</text>
        <dbReference type="Rhea" id="RHEA:42732"/>
        <dbReference type="Rhea" id="RHEA-COMP:10209"/>
        <dbReference type="Rhea" id="RHEA-COMP:10210"/>
        <dbReference type="ChEBI" id="CHEBI:57856"/>
        <dbReference type="ChEBI" id="CHEBI:59789"/>
        <dbReference type="ChEBI" id="CHEBI:74269"/>
        <dbReference type="ChEBI" id="CHEBI:74480"/>
        <dbReference type="EC" id="2.1.1.170"/>
    </reaction>
</comment>
<dbReference type="Pfam" id="PF02527">
    <property type="entry name" value="GidB"/>
    <property type="match status" value="1"/>
</dbReference>
<organism evidence="7 8">
    <name type="scientific">Acidithiobacillus marinus</name>
    <dbReference type="NCBI Taxonomy" id="187490"/>
    <lineage>
        <taxon>Bacteria</taxon>
        <taxon>Pseudomonadati</taxon>
        <taxon>Pseudomonadota</taxon>
        <taxon>Acidithiobacillia</taxon>
        <taxon>Acidithiobacillales</taxon>
        <taxon>Acidithiobacillaceae</taxon>
        <taxon>Acidithiobacillus</taxon>
    </lineage>
</organism>
<dbReference type="SUPFAM" id="SSF53335">
    <property type="entry name" value="S-adenosyl-L-methionine-dependent methyltransferases"/>
    <property type="match status" value="1"/>
</dbReference>
<evidence type="ECO:0000256" key="3">
    <source>
        <dbReference type="ARBA" id="ARBA00022603"/>
    </source>
</evidence>
<feature type="binding site" evidence="6">
    <location>
        <position position="87"/>
    </location>
    <ligand>
        <name>S-adenosyl-L-methionine</name>
        <dbReference type="ChEBI" id="CHEBI:59789"/>
    </ligand>
</feature>
<dbReference type="AlphaFoldDB" id="A0A2I1DI54"/>
<dbReference type="GO" id="GO:0005829">
    <property type="term" value="C:cytosol"/>
    <property type="evidence" value="ECO:0007669"/>
    <property type="project" value="TreeGrafter"/>
</dbReference>
<accession>A0A2I1DI54</accession>
<dbReference type="EMBL" id="MXAV01000056">
    <property type="protein sequence ID" value="PKY09555.1"/>
    <property type="molecule type" value="Genomic_DNA"/>
</dbReference>
<evidence type="ECO:0000256" key="1">
    <source>
        <dbReference type="ARBA" id="ARBA00022490"/>
    </source>
</evidence>
<reference evidence="7 8" key="1">
    <citation type="submission" date="2017-03" db="EMBL/GenBank/DDBJ databases">
        <title>Draft genime sequence of the acidophilic sulfur-oxidizing bacterium Acidithiobacillus sp. SH, isolated from seawater.</title>
        <authorList>
            <person name="Sharmin S."/>
            <person name="Tokuhisa M."/>
            <person name="Kanao T."/>
            <person name="Kamimura K."/>
        </authorList>
    </citation>
    <scope>NUCLEOTIDE SEQUENCE [LARGE SCALE GENOMIC DNA]</scope>
    <source>
        <strain evidence="7 8">SH</strain>
    </source>
</reference>
<comment type="function">
    <text evidence="6">Specifically methylates the N7 position of guanine in position 527 of 16S rRNA.</text>
</comment>
<dbReference type="RefSeq" id="WP_101539003.1">
    <property type="nucleotide sequence ID" value="NZ_MXAV01000056.1"/>
</dbReference>
<keyword evidence="1 6" id="KW-0963">Cytoplasm</keyword>
<keyword evidence="4 6" id="KW-0808">Transferase</keyword>
<comment type="caution">
    <text evidence="7">The sequence shown here is derived from an EMBL/GenBank/DDBJ whole genome shotgun (WGS) entry which is preliminary data.</text>
</comment>
<feature type="binding site" evidence="6">
    <location>
        <begin position="133"/>
        <end position="134"/>
    </location>
    <ligand>
        <name>S-adenosyl-L-methionine</name>
        <dbReference type="ChEBI" id="CHEBI:59789"/>
    </ligand>
</feature>
<dbReference type="InterPro" id="IPR003682">
    <property type="entry name" value="rRNA_ssu_MeTfrase_G"/>
</dbReference>
<dbReference type="EC" id="2.1.1.170" evidence="6"/>